<dbReference type="EC" id="2.4.-.-" evidence="3"/>
<dbReference type="AlphaFoldDB" id="A0ABD6AXM4"/>
<keyword evidence="1" id="KW-0472">Membrane</keyword>
<sequence length="426" mass="48451">MGKIAQCNLDVLFGDEGVRCILLRQITLKTQRVEVRFQIHKRIDLVRVIDESLDIMKMGAEDDQQQTFVVVTSRRFREVTGPLDRLNGQANYIKINDKVGRLRGYICLLISLFRYTRSESPGAIVAINGGLVTFICLIVSVVQDTPLIVRIAGNRWETRKERFRAHASNLEYQQALSTVFVFLLERLAERRATGLIVVSKSLIPTAIHYTKFDASKVGVVHIPLDENSEHISISDSGVDEDEYSSEILTVTNLDYEGKYRGVRDGLNEISKYLHDNQDATYTVVGGGRYVDNLMRDVGDLDGDVRSRINIVGNVDDVAHYYSKSDVFVYVSYRDAYPNVIIEAQYFGLPIISVEKFGMVEQIEHGESGMLVKENRLDNIHQYLRQIEQDVELRNRLSKQARNKVAEDNSIHSISNEFVQAIRKIIS</sequence>
<dbReference type="PANTHER" id="PTHR45947:SF3">
    <property type="entry name" value="SULFOQUINOVOSYL TRANSFERASE SQD2"/>
    <property type="match status" value="1"/>
</dbReference>
<dbReference type="Gene3D" id="3.40.50.2000">
    <property type="entry name" value="Glycogen Phosphorylase B"/>
    <property type="match status" value="2"/>
</dbReference>
<feature type="transmembrane region" description="Helical" evidence="1">
    <location>
        <begin position="122"/>
        <end position="142"/>
    </location>
</feature>
<keyword evidence="1" id="KW-0812">Transmembrane</keyword>
<dbReference type="CDD" id="cd03801">
    <property type="entry name" value="GT4_PimA-like"/>
    <property type="match status" value="1"/>
</dbReference>
<organism evidence="3 4">
    <name type="scientific">Halomarina rubra</name>
    <dbReference type="NCBI Taxonomy" id="2071873"/>
    <lineage>
        <taxon>Archaea</taxon>
        <taxon>Methanobacteriati</taxon>
        <taxon>Methanobacteriota</taxon>
        <taxon>Stenosarchaea group</taxon>
        <taxon>Halobacteria</taxon>
        <taxon>Halobacteriales</taxon>
        <taxon>Natronomonadaceae</taxon>
        <taxon>Halomarina</taxon>
    </lineage>
</organism>
<dbReference type="InterPro" id="IPR050194">
    <property type="entry name" value="Glycosyltransferase_grp1"/>
</dbReference>
<gene>
    <name evidence="3" type="ORF">ACFSBT_12620</name>
</gene>
<protein>
    <submittedName>
        <fullName evidence="3">Glycosyltransferase family 4 protein</fullName>
        <ecNumber evidence="3">2.4.-.-</ecNumber>
    </submittedName>
</protein>
<evidence type="ECO:0000313" key="4">
    <source>
        <dbReference type="Proteomes" id="UP001597187"/>
    </source>
</evidence>
<evidence type="ECO:0000259" key="2">
    <source>
        <dbReference type="Pfam" id="PF00534"/>
    </source>
</evidence>
<keyword evidence="3" id="KW-0328">Glycosyltransferase</keyword>
<dbReference type="PANTHER" id="PTHR45947">
    <property type="entry name" value="SULFOQUINOVOSYL TRANSFERASE SQD2"/>
    <property type="match status" value="1"/>
</dbReference>
<keyword evidence="4" id="KW-1185">Reference proteome</keyword>
<feature type="domain" description="Glycosyl transferase family 1" evidence="2">
    <location>
        <begin position="272"/>
        <end position="402"/>
    </location>
</feature>
<dbReference type="GO" id="GO:0016757">
    <property type="term" value="F:glycosyltransferase activity"/>
    <property type="evidence" value="ECO:0007669"/>
    <property type="project" value="UniProtKB-KW"/>
</dbReference>
<keyword evidence="1" id="KW-1133">Transmembrane helix</keyword>
<evidence type="ECO:0000256" key="1">
    <source>
        <dbReference type="SAM" id="Phobius"/>
    </source>
</evidence>
<keyword evidence="3" id="KW-0808">Transferase</keyword>
<proteinExistence type="predicted"/>
<dbReference type="Pfam" id="PF00534">
    <property type="entry name" value="Glycos_transf_1"/>
    <property type="match status" value="1"/>
</dbReference>
<dbReference type="SUPFAM" id="SSF53756">
    <property type="entry name" value="UDP-Glycosyltransferase/glycogen phosphorylase"/>
    <property type="match status" value="1"/>
</dbReference>
<dbReference type="Proteomes" id="UP001597187">
    <property type="component" value="Unassembled WGS sequence"/>
</dbReference>
<accession>A0ABD6AXM4</accession>
<dbReference type="EMBL" id="JBHUDC010000006">
    <property type="protein sequence ID" value="MFD1514120.1"/>
    <property type="molecule type" value="Genomic_DNA"/>
</dbReference>
<dbReference type="InterPro" id="IPR001296">
    <property type="entry name" value="Glyco_trans_1"/>
</dbReference>
<reference evidence="3 4" key="1">
    <citation type="journal article" date="2019" name="Int. J. Syst. Evol. Microbiol.">
        <title>The Global Catalogue of Microorganisms (GCM) 10K type strain sequencing project: providing services to taxonomists for standard genome sequencing and annotation.</title>
        <authorList>
            <consortium name="The Broad Institute Genomics Platform"/>
            <consortium name="The Broad Institute Genome Sequencing Center for Infectious Disease"/>
            <person name="Wu L."/>
            <person name="Ma J."/>
        </authorList>
    </citation>
    <scope>NUCLEOTIDE SEQUENCE [LARGE SCALE GENOMIC DNA]</scope>
    <source>
        <strain evidence="3 4">CGMCC 1.12563</strain>
    </source>
</reference>
<name>A0ABD6AXM4_9EURY</name>
<evidence type="ECO:0000313" key="3">
    <source>
        <dbReference type="EMBL" id="MFD1514120.1"/>
    </source>
</evidence>
<dbReference type="RefSeq" id="WP_250874092.1">
    <property type="nucleotide sequence ID" value="NZ_JALXFV010000006.1"/>
</dbReference>
<comment type="caution">
    <text evidence="3">The sequence shown here is derived from an EMBL/GenBank/DDBJ whole genome shotgun (WGS) entry which is preliminary data.</text>
</comment>